<evidence type="ECO:0000259" key="1">
    <source>
        <dbReference type="Pfam" id="PF01926"/>
    </source>
</evidence>
<dbReference type="eggNOG" id="COG1160">
    <property type="taxonomic scope" value="Bacteria"/>
</dbReference>
<sequence>MSADEDLEREGAGEHASGGLLPEAVAGAIQVGLVELARLDAIVVEAEARFATARDKLSSRGRFGIRREDGFSRVFEGVVADLKNGLVESRRVADTFNIVFFGRTGAGKSTLLSALGGLSGGLVSDGRSDFTTDVQPLDWQGCRLYDTPGINGWGRTRSRAELEEAARKAVEVADVVLLCFDSQSQQASEFRKVADWVRDYRKPVLAVLNVRNALWRHPARVASIAQRKGLSRTAQQHADNIASELEAINLTGVPIVAIQSKRALFARATTPFAGPAARELEAERSSYGQEYLNRWSNLPMLEQLIASCIAEGAADLRLAGLREGLQAGLLQWADEIDRTVAEQQDRGIAVERVVADWLTVLGYPDESWRGTLPKASDGGDLLAYLEEARGEPFGASVSGRLEGHVRHLLESHLYPLRVMALRTAEELVIDAFDNNERVADSEFARRVYDDPSIAKTIAEVASQAGDFVTDALKLSGLNAQIDIAEIDRAAAEVGGNTGTIRRRLATALRASGVLVGSANVVLAAIALTNFWNPAGWVAAVNLLSLGVGSAALNFFAKRTRISAEEKRIGARATAVANARSAVHEYFDKCETEQLHKILSDARSLATPELKKLLKESIHTRRGCRILTEEANWLRDQADRQPPTASPGEVIRRATQQVRLLSGPITEPSMSALLLGEDWIVDESEDCAPIVKPAASLEILLRTASQKRSAFTKYLTESVGDAIPAEVAEWIDTVLSSQHLDHGGRANIEAARALMTERPEVVVMGDYSAGKTSLIKRLLAEAGAPIPPDLHVAAGPATGASRSYTFGPIELVDVPGFQSGRTEHDARAIRATQNAAMVIVVLHVNLLIGDTAGIDSLLHGNEQIVGKARRIIFVIGRIDEAGADPHISARDFVVRRQRKIEELITILRSKGIHVDPAQVLAIAADPNGLVGDRTPVSREDYPSDARDWDGVATLSEPLLSLEGEGLTRLGAAAALDRARSSLASETHRLASEIEDLAAAMAMGARMERLVETSLAELRLIQLSIEGRTRQVIEDHANEVLVEALGARFTEMEAMSQRLATWWEDPRLDSALEVLSEEIGRDLDEWSRRHASEYDRELKRFEHESITPLKNDTNILAGGVHATAIGVKYVGNVVQALGNRDAVYAIVKAFGGKFKPWGAVKLGAKVAKAGAVLGVVAVSFDVVDWAMDARKESRREENRKTAAEHILSTTDTVVREILDDEDGPMAYTQEQGIAFTNYLHELAEQRERQRQAKISAEHRQDSIMELQVAGERLAETSSERVSR</sequence>
<name>Q8FLL2_COREF</name>
<proteinExistence type="predicted"/>
<dbReference type="GO" id="GO:0002098">
    <property type="term" value="P:tRNA wobble uridine modification"/>
    <property type="evidence" value="ECO:0007669"/>
    <property type="project" value="TreeGrafter"/>
</dbReference>
<feature type="domain" description="Dynamin-like helical" evidence="2">
    <location>
        <begin position="1086"/>
        <end position="1217"/>
    </location>
</feature>
<dbReference type="Gene3D" id="3.40.50.300">
    <property type="entry name" value="P-loop containing nucleotide triphosphate hydrolases"/>
    <property type="match status" value="2"/>
</dbReference>
<dbReference type="Pfam" id="PF01926">
    <property type="entry name" value="MMR_HSR1"/>
    <property type="match status" value="2"/>
</dbReference>
<dbReference type="EMBL" id="BA000035">
    <property type="protein sequence ID" value="BAC19666.1"/>
    <property type="molecule type" value="Genomic_DNA"/>
</dbReference>
<dbReference type="HOGENOM" id="CLU_265901_0_0_11"/>
<accession>Q8FLL2</accession>
<dbReference type="PANTHER" id="PTHR42714:SF2">
    <property type="entry name" value="TRNA MODIFICATION GTPASE GTPBP3, MITOCHONDRIAL"/>
    <property type="match status" value="1"/>
</dbReference>
<dbReference type="STRING" id="196164.gene:10743306"/>
<dbReference type="eggNOG" id="COG0699">
    <property type="taxonomic scope" value="Bacteria"/>
</dbReference>
<dbReference type="GO" id="GO:0005737">
    <property type="term" value="C:cytoplasm"/>
    <property type="evidence" value="ECO:0007669"/>
    <property type="project" value="TreeGrafter"/>
</dbReference>
<dbReference type="Pfam" id="PF18709">
    <property type="entry name" value="DLP_helical"/>
    <property type="match status" value="1"/>
</dbReference>
<dbReference type="GO" id="GO:0030488">
    <property type="term" value="P:tRNA methylation"/>
    <property type="evidence" value="ECO:0007669"/>
    <property type="project" value="TreeGrafter"/>
</dbReference>
<reference evidence="3 4" key="1">
    <citation type="journal article" date="2003" name="Genome Res.">
        <title>Comparative complete genome sequence analysis of the amino acid replacements responsible for the thermostability of Corynebacterium efficiens.</title>
        <authorList>
            <person name="Nishio Y."/>
            <person name="Nakamura Y."/>
            <person name="Kawarabayasi Y."/>
            <person name="Usuda Y."/>
            <person name="Kimura E."/>
            <person name="Sugimoto S."/>
            <person name="Matsui K."/>
            <person name="Yamagishi A."/>
            <person name="Kikuchi H."/>
            <person name="Ikeo K."/>
            <person name="Gojobori T."/>
        </authorList>
    </citation>
    <scope>NUCLEOTIDE SEQUENCE [LARGE SCALE GENOMIC DNA]</scope>
    <source>
        <strain evidence="4">DSM 44549 / YS-314 / AJ 12310 / JCM 11189 / NBRC 100395</strain>
    </source>
</reference>
<evidence type="ECO:0008006" key="5">
    <source>
        <dbReference type="Google" id="ProtNLM"/>
    </source>
</evidence>
<evidence type="ECO:0000313" key="4">
    <source>
        <dbReference type="Proteomes" id="UP000001409"/>
    </source>
</evidence>
<keyword evidence="4" id="KW-1185">Reference proteome</keyword>
<dbReference type="OrthoDB" id="6197209at2"/>
<feature type="domain" description="G" evidence="1">
    <location>
        <begin position="759"/>
        <end position="849"/>
    </location>
</feature>
<dbReference type="InterPro" id="IPR040576">
    <property type="entry name" value="DLP_helical"/>
</dbReference>
<dbReference type="RefSeq" id="WP_006768789.1">
    <property type="nucleotide sequence ID" value="NC_004369.1"/>
</dbReference>
<dbReference type="GO" id="GO:0005525">
    <property type="term" value="F:GTP binding"/>
    <property type="evidence" value="ECO:0007669"/>
    <property type="project" value="InterPro"/>
</dbReference>
<dbReference type="PANTHER" id="PTHR42714">
    <property type="entry name" value="TRNA MODIFICATION GTPASE GTPBP3"/>
    <property type="match status" value="1"/>
</dbReference>
<evidence type="ECO:0000259" key="2">
    <source>
        <dbReference type="Pfam" id="PF18709"/>
    </source>
</evidence>
<feature type="domain" description="G" evidence="1">
    <location>
        <begin position="98"/>
        <end position="209"/>
    </location>
</feature>
<accession>C8NS52</accession>
<dbReference type="SUPFAM" id="SSF52540">
    <property type="entry name" value="P-loop containing nucleoside triphosphate hydrolases"/>
    <property type="match status" value="2"/>
</dbReference>
<evidence type="ECO:0000313" key="3">
    <source>
        <dbReference type="EMBL" id="BAC19666.1"/>
    </source>
</evidence>
<dbReference type="KEGG" id="cef:CE2856"/>
<organism evidence="3 4">
    <name type="scientific">Corynebacterium efficiens (strain DSM 44549 / YS-314 / AJ 12310 / JCM 11189 / NBRC 100395)</name>
    <dbReference type="NCBI Taxonomy" id="196164"/>
    <lineage>
        <taxon>Bacteria</taxon>
        <taxon>Bacillati</taxon>
        <taxon>Actinomycetota</taxon>
        <taxon>Actinomycetes</taxon>
        <taxon>Mycobacteriales</taxon>
        <taxon>Corynebacteriaceae</taxon>
        <taxon>Corynebacterium</taxon>
    </lineage>
</organism>
<protein>
    <recommendedName>
        <fullName evidence="5">G domain-containing protein</fullName>
    </recommendedName>
</protein>
<dbReference type="InterPro" id="IPR027417">
    <property type="entry name" value="P-loop_NTPase"/>
</dbReference>
<dbReference type="Proteomes" id="UP000001409">
    <property type="component" value="Chromosome"/>
</dbReference>
<dbReference type="InterPro" id="IPR006073">
    <property type="entry name" value="GTP-bd"/>
</dbReference>